<accession>A0A0J6J115</accession>
<reference evidence="3 5" key="2">
    <citation type="submission" date="2020-01" db="EMBL/GenBank/DDBJ databases">
        <title>Comparative genomics of meat spoilage bacteria.</title>
        <authorList>
            <person name="Hilgarth M."/>
            <person name="Vogel R.F."/>
        </authorList>
    </citation>
    <scope>NUCLEOTIDE SEQUENCE [LARGE SCALE GENOMIC DNA]</scope>
    <source>
        <strain evidence="3 5">TMW2.2077</strain>
    </source>
</reference>
<keyword evidence="1" id="KW-0812">Transmembrane</keyword>
<dbReference type="RefSeq" id="WP_048362428.1">
    <property type="nucleotide sequence ID" value="NZ_JAAEBV010000001.1"/>
</dbReference>
<accession>A0A0J6ITL3</accession>
<dbReference type="InterPro" id="IPR018895">
    <property type="entry name" value="DUF2474"/>
</dbReference>
<keyword evidence="1" id="KW-1133">Transmembrane helix</keyword>
<reference evidence="2 4" key="1">
    <citation type="submission" date="2015-02" db="EMBL/GenBank/DDBJ databases">
        <title>Pseudomonas helleri sp. nov. and Pseudomonas weihenstephanensis sp. nov., isolated from raw cows milk.</title>
        <authorList>
            <person name="von Neubeck M."/>
            <person name="Huptas C."/>
            <person name="Wenning M."/>
            <person name="Scherer S."/>
        </authorList>
    </citation>
    <scope>NUCLEOTIDE SEQUENCE [LARGE SCALE GENOMIC DNA]</scope>
    <source>
        <strain evidence="2 4">DSM 29166</strain>
    </source>
</reference>
<comment type="caution">
    <text evidence="2">The sequence shown here is derived from an EMBL/GenBank/DDBJ whole genome shotgun (WGS) entry which is preliminary data.</text>
</comment>
<sequence length="55" mass="6226">MAGKDYLNDVQECEKKPLWQRIGWLLVIWTASVASLAVFAMLVRLFMSAAGMKTH</sequence>
<dbReference type="AlphaFoldDB" id="A0A0J6J115"/>
<gene>
    <name evidence="3" type="ORF">GYN02_04080</name>
    <name evidence="2" type="ORF">TU86_00850</name>
</gene>
<evidence type="ECO:0000313" key="3">
    <source>
        <dbReference type="EMBL" id="MBM1194359.1"/>
    </source>
</evidence>
<dbReference type="Proteomes" id="UP000809529">
    <property type="component" value="Unassembled WGS sequence"/>
</dbReference>
<name>A0A0J6J115_9PSED</name>
<protein>
    <submittedName>
        <fullName evidence="2">Adenine glycosylase</fullName>
    </submittedName>
    <submittedName>
        <fullName evidence="3">DUF2474 domain-containing protein</fullName>
    </submittedName>
</protein>
<evidence type="ECO:0000313" key="5">
    <source>
        <dbReference type="Proteomes" id="UP000809529"/>
    </source>
</evidence>
<evidence type="ECO:0000313" key="2">
    <source>
        <dbReference type="EMBL" id="KMN15357.1"/>
    </source>
</evidence>
<dbReference type="EMBL" id="JYLF01000001">
    <property type="protein sequence ID" value="KMN15357.1"/>
    <property type="molecule type" value="Genomic_DNA"/>
</dbReference>
<evidence type="ECO:0000313" key="4">
    <source>
        <dbReference type="Proteomes" id="UP000036325"/>
    </source>
</evidence>
<dbReference type="STRING" id="1608994.TU86_00850"/>
<dbReference type="Pfam" id="PF10617">
    <property type="entry name" value="DUF2474"/>
    <property type="match status" value="1"/>
</dbReference>
<keyword evidence="1" id="KW-0472">Membrane</keyword>
<keyword evidence="5" id="KW-1185">Reference proteome</keyword>
<dbReference type="Proteomes" id="UP000036325">
    <property type="component" value="Unassembled WGS sequence"/>
</dbReference>
<feature type="transmembrane region" description="Helical" evidence="1">
    <location>
        <begin position="24"/>
        <end position="47"/>
    </location>
</feature>
<proteinExistence type="predicted"/>
<evidence type="ECO:0000256" key="1">
    <source>
        <dbReference type="SAM" id="Phobius"/>
    </source>
</evidence>
<organism evidence="2 4">
    <name type="scientific">Pseudomonas weihenstephanensis</name>
    <dbReference type="NCBI Taxonomy" id="1608994"/>
    <lineage>
        <taxon>Bacteria</taxon>
        <taxon>Pseudomonadati</taxon>
        <taxon>Pseudomonadota</taxon>
        <taxon>Gammaproteobacteria</taxon>
        <taxon>Pseudomonadales</taxon>
        <taxon>Pseudomonadaceae</taxon>
        <taxon>Pseudomonas</taxon>
    </lineage>
</organism>
<dbReference type="PATRIC" id="fig|1608994.3.peg.739"/>
<dbReference type="EMBL" id="JAAEBW010000002">
    <property type="protein sequence ID" value="MBM1194359.1"/>
    <property type="molecule type" value="Genomic_DNA"/>
</dbReference>
<dbReference type="OrthoDB" id="6199137at2"/>